<comment type="similarity">
    <text evidence="1">Belongs to the RecJ family.</text>
</comment>
<name>A0ABU8SGK4_9LACO</name>
<keyword evidence="3" id="KW-0540">Nuclease</keyword>
<dbReference type="RefSeq" id="WP_339969759.1">
    <property type="nucleotide sequence ID" value="NZ_JAWMWG010000001.1"/>
</dbReference>
<dbReference type="Gene3D" id="3.90.1640.30">
    <property type="match status" value="1"/>
</dbReference>
<evidence type="ECO:0000259" key="6">
    <source>
        <dbReference type="Pfam" id="PF01368"/>
    </source>
</evidence>
<gene>
    <name evidence="10" type="primary">recJ</name>
    <name evidence="10" type="ORF">R4Y45_04650</name>
</gene>
<dbReference type="InterPro" id="IPR038763">
    <property type="entry name" value="DHH_sf"/>
</dbReference>
<reference evidence="10 11" key="1">
    <citation type="submission" date="2023-10" db="EMBL/GenBank/DDBJ databases">
        <title>Holzapfeliella saturejae sp. nov. isolated from Satureja montana flowers.</title>
        <authorList>
            <person name="Alcantara C."/>
            <person name="Zuniga M."/>
            <person name="Landete J.M."/>
            <person name="Monedero V."/>
        </authorList>
    </citation>
    <scope>NUCLEOTIDE SEQUENCE [LARGE SCALE GENOMIC DNA]</scope>
    <source>
        <strain evidence="10 11">He02</strain>
    </source>
</reference>
<accession>A0ABU8SGK4</accession>
<evidence type="ECO:0000256" key="4">
    <source>
        <dbReference type="ARBA" id="ARBA00022801"/>
    </source>
</evidence>
<keyword evidence="5 10" id="KW-0269">Exonuclease</keyword>
<dbReference type="InterPro" id="IPR003156">
    <property type="entry name" value="DHHA1_dom"/>
</dbReference>
<dbReference type="EMBL" id="JAWMWG010000001">
    <property type="protein sequence ID" value="MEJ6348516.1"/>
    <property type="molecule type" value="Genomic_DNA"/>
</dbReference>
<evidence type="ECO:0000256" key="1">
    <source>
        <dbReference type="ARBA" id="ARBA00005915"/>
    </source>
</evidence>
<dbReference type="InterPro" id="IPR004610">
    <property type="entry name" value="RecJ"/>
</dbReference>
<evidence type="ECO:0000256" key="3">
    <source>
        <dbReference type="ARBA" id="ARBA00022722"/>
    </source>
</evidence>
<evidence type="ECO:0000256" key="2">
    <source>
        <dbReference type="ARBA" id="ARBA00019841"/>
    </source>
</evidence>
<keyword evidence="11" id="KW-1185">Reference proteome</keyword>
<feature type="domain" description="DHHA1" evidence="7">
    <location>
        <begin position="345"/>
        <end position="432"/>
    </location>
</feature>
<dbReference type="InterPro" id="IPR018779">
    <property type="entry name" value="RecJ_C"/>
</dbReference>
<dbReference type="Pfam" id="PF01368">
    <property type="entry name" value="DHH"/>
    <property type="match status" value="1"/>
</dbReference>
<dbReference type="PANTHER" id="PTHR30255:SF2">
    <property type="entry name" value="SINGLE-STRANDED-DNA-SPECIFIC EXONUCLEASE RECJ"/>
    <property type="match status" value="1"/>
</dbReference>
<proteinExistence type="inferred from homology"/>
<protein>
    <recommendedName>
        <fullName evidence="2">Single-stranded-DNA-specific exonuclease RecJ</fullName>
    </recommendedName>
</protein>
<evidence type="ECO:0000259" key="7">
    <source>
        <dbReference type="Pfam" id="PF02272"/>
    </source>
</evidence>
<dbReference type="Proteomes" id="UP001377804">
    <property type="component" value="Unassembled WGS sequence"/>
</dbReference>
<evidence type="ECO:0000313" key="11">
    <source>
        <dbReference type="Proteomes" id="UP001377804"/>
    </source>
</evidence>
<organism evidence="10 11">
    <name type="scientific">Holzapfeliella saturejae</name>
    <dbReference type="NCBI Taxonomy" id="3082953"/>
    <lineage>
        <taxon>Bacteria</taxon>
        <taxon>Bacillati</taxon>
        <taxon>Bacillota</taxon>
        <taxon>Bacilli</taxon>
        <taxon>Lactobacillales</taxon>
        <taxon>Lactobacillaceae</taxon>
        <taxon>Holzapfeliella</taxon>
    </lineage>
</organism>
<dbReference type="InterPro" id="IPR041122">
    <property type="entry name" value="RecJ_OB"/>
</dbReference>
<sequence length="754" mass="84559">MNFKQKEPVGKISSEVQSELELSDIAVTILENRGLTSKDALVDWLTPSEEGLHDPFLFTNMQKAVDRIFQAIDAQEQITVYGDYDADGITSTSILVETLLIMGAKVNYHLPNRFTEGYGPNKESYQKLINDGTQLLITVDNGVSGKEAIEFLNEQGVDCIITDHHNLPQELPDALAIIHPRLAGQAYPFDDLAGVGVSFKLCCALLGETAYELLDLVAIGTVADMVAVTGENHTLLQLGVEALRNTQRLGLRQLLTEAGTNLDDLDETSIGFVISPRLNSLGRLENAGKAVELLLNDNPETCEALAKEIDQVNDERKQLVVKTTKEALQLARSNQYNTHNTLLIYQDNWHEGILGIVANKVVEETQKPAILLTKAENGVLKGSGRSVQGFDLFSALTPIKSELVSFGGHDMACGLSVEESQLSNLIDAFEASFSISDQHQEQLFDCQITPDQLTLETLQELSALGPYGTDFDTPLFKIESPHISFARKIGQNKDHLKFTMLNSKGMQVSGIGFNYPHVDVNAFTEKGILYGELSKNEWQGKVTLQLMMKFLDFKKERVIDCRHYQFNQIMAVEGIYGFFNETKLKAFQQKLNLSTKQVILLRPDQQLPQTLIVMDQALNNQQLEVVFSNARVEQVYFYGQIKNLQLTQIPSQDKFREVLKYFYQHHDLKTTDLKQLTAYFNLSIYELNLILRVFLELNFVKIDGVLIQPVENVQSQALTSSNLLQQTQKQLQFVNQLNTMSSSDLKHHIAQYLG</sequence>
<dbReference type="Pfam" id="PF10141">
    <property type="entry name" value="ssDNA-exonuc_C"/>
    <property type="match status" value="1"/>
</dbReference>
<dbReference type="InterPro" id="IPR001667">
    <property type="entry name" value="DDH_dom"/>
</dbReference>
<dbReference type="NCBIfam" id="TIGR00644">
    <property type="entry name" value="recJ"/>
    <property type="match status" value="1"/>
</dbReference>
<comment type="caution">
    <text evidence="10">The sequence shown here is derived from an EMBL/GenBank/DDBJ whole genome shotgun (WGS) entry which is preliminary data.</text>
</comment>
<evidence type="ECO:0000259" key="9">
    <source>
        <dbReference type="Pfam" id="PF17768"/>
    </source>
</evidence>
<feature type="domain" description="RecJ OB" evidence="9">
    <location>
        <begin position="445"/>
        <end position="549"/>
    </location>
</feature>
<keyword evidence="4" id="KW-0378">Hydrolase</keyword>
<dbReference type="PANTHER" id="PTHR30255">
    <property type="entry name" value="SINGLE-STRANDED-DNA-SPECIFIC EXONUCLEASE RECJ"/>
    <property type="match status" value="1"/>
</dbReference>
<dbReference type="Pfam" id="PF17768">
    <property type="entry name" value="RecJ_OB"/>
    <property type="match status" value="1"/>
</dbReference>
<evidence type="ECO:0000313" key="10">
    <source>
        <dbReference type="EMBL" id="MEJ6348516.1"/>
    </source>
</evidence>
<evidence type="ECO:0000256" key="5">
    <source>
        <dbReference type="ARBA" id="ARBA00022839"/>
    </source>
</evidence>
<dbReference type="GO" id="GO:0004527">
    <property type="term" value="F:exonuclease activity"/>
    <property type="evidence" value="ECO:0007669"/>
    <property type="project" value="UniProtKB-KW"/>
</dbReference>
<dbReference type="InterPro" id="IPR051673">
    <property type="entry name" value="SSDNA_exonuclease_RecJ"/>
</dbReference>
<dbReference type="SUPFAM" id="SSF64182">
    <property type="entry name" value="DHH phosphoesterases"/>
    <property type="match status" value="1"/>
</dbReference>
<dbReference type="Gene3D" id="3.10.310.30">
    <property type="match status" value="1"/>
</dbReference>
<dbReference type="Pfam" id="PF02272">
    <property type="entry name" value="DHHA1"/>
    <property type="match status" value="1"/>
</dbReference>
<feature type="domain" description="Single-stranded-DNA-specific exonuclease RecJ C-terminal" evidence="8">
    <location>
        <begin position="558"/>
        <end position="748"/>
    </location>
</feature>
<evidence type="ECO:0000259" key="8">
    <source>
        <dbReference type="Pfam" id="PF10141"/>
    </source>
</evidence>
<feature type="domain" description="DDH" evidence="6">
    <location>
        <begin position="77"/>
        <end position="221"/>
    </location>
</feature>